<dbReference type="GO" id="GO:0006457">
    <property type="term" value="P:protein folding"/>
    <property type="evidence" value="ECO:0007669"/>
    <property type="project" value="InterPro"/>
</dbReference>
<evidence type="ECO:0000256" key="2">
    <source>
        <dbReference type="ARBA" id="ARBA00007365"/>
    </source>
</evidence>
<name>A0A7J0DW81_9ERIC</name>
<dbReference type="GO" id="GO:0005886">
    <property type="term" value="C:plasma membrane"/>
    <property type="evidence" value="ECO:0007669"/>
    <property type="project" value="TreeGrafter"/>
</dbReference>
<dbReference type="InterPro" id="IPR002130">
    <property type="entry name" value="Cyclophilin-type_PPIase_dom"/>
</dbReference>
<dbReference type="InterPro" id="IPR029000">
    <property type="entry name" value="Cyclophilin-like_dom_sf"/>
</dbReference>
<keyword evidence="5" id="KW-0413">Isomerase</keyword>
<dbReference type="Pfam" id="PF00160">
    <property type="entry name" value="Pro_isomerase"/>
    <property type="match status" value="1"/>
</dbReference>
<feature type="signal peptide" evidence="6">
    <location>
        <begin position="1"/>
        <end position="28"/>
    </location>
</feature>
<dbReference type="OrthoDB" id="692967at2759"/>
<dbReference type="Gene3D" id="2.40.100.10">
    <property type="entry name" value="Cyclophilin-like"/>
    <property type="match status" value="1"/>
</dbReference>
<comment type="similarity">
    <text evidence="2">Belongs to the cyclophilin-type PPIase family.</text>
</comment>
<keyword evidence="6" id="KW-0732">Signal</keyword>
<evidence type="ECO:0000256" key="6">
    <source>
        <dbReference type="SAM" id="SignalP"/>
    </source>
</evidence>
<dbReference type="PRINTS" id="PR00153">
    <property type="entry name" value="CSAPPISMRASE"/>
</dbReference>
<dbReference type="Pfam" id="PF01190">
    <property type="entry name" value="Pollen_Ole_e_1"/>
    <property type="match status" value="1"/>
</dbReference>
<keyword evidence="4" id="KW-0697">Rotamase</keyword>
<dbReference type="FunFam" id="2.40.100.10:FF:000013">
    <property type="entry name" value="Peptidyl-prolyl cis-trans isomerase"/>
    <property type="match status" value="1"/>
</dbReference>
<dbReference type="PROSITE" id="PS00170">
    <property type="entry name" value="CSA_PPIASE_1"/>
    <property type="match status" value="1"/>
</dbReference>
<evidence type="ECO:0000256" key="3">
    <source>
        <dbReference type="ARBA" id="ARBA00013194"/>
    </source>
</evidence>
<dbReference type="GO" id="GO:0005829">
    <property type="term" value="C:cytosol"/>
    <property type="evidence" value="ECO:0007669"/>
    <property type="project" value="TreeGrafter"/>
</dbReference>
<dbReference type="PANTHER" id="PTHR11071:SF561">
    <property type="entry name" value="PEPTIDYL-PROLYL CIS-TRANS ISOMERASE D-RELATED"/>
    <property type="match status" value="1"/>
</dbReference>
<keyword evidence="9" id="KW-1185">Reference proteome</keyword>
<evidence type="ECO:0000313" key="8">
    <source>
        <dbReference type="EMBL" id="GFS42800.1"/>
    </source>
</evidence>
<reference evidence="9" key="1">
    <citation type="submission" date="2019-07" db="EMBL/GenBank/DDBJ databases">
        <title>De Novo Assembly of kiwifruit Actinidia rufa.</title>
        <authorList>
            <person name="Sugita-Konishi S."/>
            <person name="Sato K."/>
            <person name="Mori E."/>
            <person name="Abe Y."/>
            <person name="Kisaki G."/>
            <person name="Hamano K."/>
            <person name="Suezawa K."/>
            <person name="Otani M."/>
            <person name="Fukuda T."/>
            <person name="Manabe T."/>
            <person name="Gomi K."/>
            <person name="Tabuchi M."/>
            <person name="Akimitsu K."/>
            <person name="Kataoka I."/>
        </authorList>
    </citation>
    <scope>NUCLEOTIDE SEQUENCE [LARGE SCALE GENOMIC DNA]</scope>
    <source>
        <strain evidence="9">cv. Fuchu</strain>
    </source>
</reference>
<sequence>MGINSLRRWAFLLGFLVVLLVTTRFCHGDDKAVLEVVGFGECADCAVNNIKTTQAFSGLKVTIDCKSVKGEFKTRAAGELDEQGKFKLSLPEDIVEDGKLKQECYAQLHSVSATPCPAYDGLDSSKIIFKSKSAGKHTFTTVGKLKFSPATCTSAFLSPYFKYPPLPTLPPWVKSHPWYKHFHHPYLFPPPVPVIEPPVILPPPVPVIEPPVTLPPPVPIYKPEPKPKPPVLLPPPVPIIEPPVTLPPPVPIYEPKPKPPVSLPPPVPIYEPKPKPPVTLPPPIPIYKPKPKPKPPVSLPPPVPIYEPKPKPPVSFPPPVPIYEPKPKPPVTLPPPVPIYKPKPKPPVSFPPPVPIYEPKPKPPVTLPPPVPIYKPKPKPPVLFPPPVPNLRTETKATRVLRYGDRWRTGWPDRDGAFRRHHPRTAENFRALCTGEKGVGKSGKPLHYKGSSFHRVIPGFMCQGGDFTAGNGTGGESIYGSKFADENFIKKHTGPGVLSMANAGPGTNGSQFFICTEKTAWLDGKHVVFGQIVEGMDVVRAVEKVGSSSGRTSKTVTIADCGQLC</sequence>
<protein>
    <recommendedName>
        <fullName evidence="3">peptidylprolyl isomerase</fullName>
        <ecNumber evidence="3">5.2.1.8</ecNumber>
    </recommendedName>
</protein>
<dbReference type="Proteomes" id="UP000585474">
    <property type="component" value="Unassembled WGS sequence"/>
</dbReference>
<evidence type="ECO:0000256" key="5">
    <source>
        <dbReference type="ARBA" id="ARBA00023235"/>
    </source>
</evidence>
<evidence type="ECO:0000256" key="1">
    <source>
        <dbReference type="ARBA" id="ARBA00000971"/>
    </source>
</evidence>
<gene>
    <name evidence="8" type="ORF">Acr_00g0081740</name>
</gene>
<dbReference type="SUPFAM" id="SSF50891">
    <property type="entry name" value="Cyclophilin-like"/>
    <property type="match status" value="1"/>
</dbReference>
<dbReference type="CDD" id="cd01926">
    <property type="entry name" value="cyclophilin_ABH_like"/>
    <property type="match status" value="1"/>
</dbReference>
<dbReference type="AlphaFoldDB" id="A0A7J0DW81"/>
<feature type="domain" description="PPIase cyclophilin-type" evidence="7">
    <location>
        <begin position="423"/>
        <end position="563"/>
    </location>
</feature>
<comment type="caution">
    <text evidence="8">The sequence shown here is derived from an EMBL/GenBank/DDBJ whole genome shotgun (WGS) entry which is preliminary data.</text>
</comment>
<dbReference type="PROSITE" id="PS50072">
    <property type="entry name" value="CSA_PPIASE_2"/>
    <property type="match status" value="1"/>
</dbReference>
<evidence type="ECO:0000313" key="9">
    <source>
        <dbReference type="Proteomes" id="UP000585474"/>
    </source>
</evidence>
<dbReference type="GO" id="GO:0003755">
    <property type="term" value="F:peptidyl-prolyl cis-trans isomerase activity"/>
    <property type="evidence" value="ECO:0007669"/>
    <property type="project" value="UniProtKB-KW"/>
</dbReference>
<organism evidence="8 9">
    <name type="scientific">Actinidia rufa</name>
    <dbReference type="NCBI Taxonomy" id="165716"/>
    <lineage>
        <taxon>Eukaryota</taxon>
        <taxon>Viridiplantae</taxon>
        <taxon>Streptophyta</taxon>
        <taxon>Embryophyta</taxon>
        <taxon>Tracheophyta</taxon>
        <taxon>Spermatophyta</taxon>
        <taxon>Magnoliopsida</taxon>
        <taxon>eudicotyledons</taxon>
        <taxon>Gunneridae</taxon>
        <taxon>Pentapetalae</taxon>
        <taxon>asterids</taxon>
        <taxon>Ericales</taxon>
        <taxon>Actinidiaceae</taxon>
        <taxon>Actinidia</taxon>
    </lineage>
</organism>
<evidence type="ECO:0000259" key="7">
    <source>
        <dbReference type="PROSITE" id="PS50072"/>
    </source>
</evidence>
<dbReference type="PANTHER" id="PTHR11071">
    <property type="entry name" value="PEPTIDYL-PROLYL CIS-TRANS ISOMERASE"/>
    <property type="match status" value="1"/>
</dbReference>
<feature type="chain" id="PRO_5029759797" description="peptidylprolyl isomerase" evidence="6">
    <location>
        <begin position="29"/>
        <end position="565"/>
    </location>
</feature>
<dbReference type="EC" id="5.2.1.8" evidence="3"/>
<evidence type="ECO:0000256" key="4">
    <source>
        <dbReference type="ARBA" id="ARBA00023110"/>
    </source>
</evidence>
<dbReference type="GO" id="GO:0016018">
    <property type="term" value="F:cyclosporin A binding"/>
    <property type="evidence" value="ECO:0007669"/>
    <property type="project" value="TreeGrafter"/>
</dbReference>
<comment type="catalytic activity">
    <reaction evidence="1">
        <text>[protein]-peptidylproline (omega=180) = [protein]-peptidylproline (omega=0)</text>
        <dbReference type="Rhea" id="RHEA:16237"/>
        <dbReference type="Rhea" id="RHEA-COMP:10747"/>
        <dbReference type="Rhea" id="RHEA-COMP:10748"/>
        <dbReference type="ChEBI" id="CHEBI:83833"/>
        <dbReference type="ChEBI" id="CHEBI:83834"/>
        <dbReference type="EC" id="5.2.1.8"/>
    </reaction>
</comment>
<proteinExistence type="inferred from homology"/>
<dbReference type="InterPro" id="IPR020892">
    <property type="entry name" value="Cyclophilin-type_PPIase_CS"/>
</dbReference>
<accession>A0A7J0DW81</accession>
<dbReference type="EMBL" id="BJWL01000404">
    <property type="protein sequence ID" value="GFS42800.1"/>
    <property type="molecule type" value="Genomic_DNA"/>
</dbReference>